<dbReference type="Pfam" id="PF19300">
    <property type="entry name" value="BPD_transp_1_N"/>
    <property type="match status" value="1"/>
</dbReference>
<dbReference type="AlphaFoldDB" id="A0A0E3R822"/>
<dbReference type="HOGENOM" id="CLU_036879_0_0_2"/>
<dbReference type="GeneID" id="24864451"/>
<dbReference type="InterPro" id="IPR045621">
    <property type="entry name" value="BPD_transp_1_N"/>
</dbReference>
<keyword evidence="8 10" id="KW-0472">Membrane</keyword>
<protein>
    <submittedName>
        <fullName evidence="12">Oligopeptide transport system permease protein OppB</fullName>
    </submittedName>
</protein>
<evidence type="ECO:0000256" key="7">
    <source>
        <dbReference type="ARBA" id="ARBA00023065"/>
    </source>
</evidence>
<dbReference type="GO" id="GO:0005886">
    <property type="term" value="C:plasma membrane"/>
    <property type="evidence" value="ECO:0007669"/>
    <property type="project" value="UniProtKB-SubCell"/>
</dbReference>
<dbReference type="GO" id="GO:0015099">
    <property type="term" value="F:nickel cation transmembrane transporter activity"/>
    <property type="evidence" value="ECO:0007669"/>
    <property type="project" value="InterPro"/>
</dbReference>
<feature type="domain" description="ABC transmembrane type-1" evidence="11">
    <location>
        <begin position="98"/>
        <end position="301"/>
    </location>
</feature>
<evidence type="ECO:0000256" key="5">
    <source>
        <dbReference type="ARBA" id="ARBA00022692"/>
    </source>
</evidence>
<feature type="transmembrane region" description="Helical" evidence="10">
    <location>
        <begin position="104"/>
        <end position="125"/>
    </location>
</feature>
<evidence type="ECO:0000256" key="8">
    <source>
        <dbReference type="ARBA" id="ARBA00023136"/>
    </source>
</evidence>
<feature type="transmembrane region" description="Helical" evidence="10">
    <location>
        <begin position="9"/>
        <end position="30"/>
    </location>
</feature>
<feature type="transmembrane region" description="Helical" evidence="10">
    <location>
        <begin position="278"/>
        <end position="304"/>
    </location>
</feature>
<dbReference type="PATRIC" id="fig|1434115.4.peg.1613"/>
<organism evidence="12 13">
    <name type="scientific">Methanosarcina mazei SarPi</name>
    <dbReference type="NCBI Taxonomy" id="1434115"/>
    <lineage>
        <taxon>Archaea</taxon>
        <taxon>Methanobacteriati</taxon>
        <taxon>Methanobacteriota</taxon>
        <taxon>Stenosarchaea group</taxon>
        <taxon>Methanomicrobia</taxon>
        <taxon>Methanosarcinales</taxon>
        <taxon>Methanosarcinaceae</taxon>
        <taxon>Methanosarcina</taxon>
    </lineage>
</organism>
<dbReference type="Proteomes" id="UP000033116">
    <property type="component" value="Chromosome"/>
</dbReference>
<evidence type="ECO:0000256" key="3">
    <source>
        <dbReference type="ARBA" id="ARBA00022475"/>
    </source>
</evidence>
<keyword evidence="7" id="KW-0406">Ion transport</keyword>
<dbReference type="NCBIfam" id="NF045470">
    <property type="entry name" value="Opp2B"/>
    <property type="match status" value="1"/>
</dbReference>
<feature type="transmembrane region" description="Helical" evidence="10">
    <location>
        <begin position="137"/>
        <end position="162"/>
    </location>
</feature>
<evidence type="ECO:0000256" key="2">
    <source>
        <dbReference type="ARBA" id="ARBA00022448"/>
    </source>
</evidence>
<evidence type="ECO:0000259" key="11">
    <source>
        <dbReference type="PROSITE" id="PS50928"/>
    </source>
</evidence>
<keyword evidence="2 10" id="KW-0813">Transport</keyword>
<accession>A0A0E3R822</accession>
<gene>
    <name evidence="12" type="ORF">MSMAP_1273</name>
</gene>
<dbReference type="RefSeq" id="WP_011035210.1">
    <property type="nucleotide sequence ID" value="NZ_CP009511.1"/>
</dbReference>
<keyword evidence="4" id="KW-0533">Nickel</keyword>
<comment type="similarity">
    <text evidence="9">Belongs to the binding-protein-dependent transport system permease family. OppBC subfamily.</text>
</comment>
<evidence type="ECO:0000313" key="13">
    <source>
        <dbReference type="Proteomes" id="UP000033116"/>
    </source>
</evidence>
<dbReference type="PROSITE" id="PS50928">
    <property type="entry name" value="ABC_TM1"/>
    <property type="match status" value="1"/>
</dbReference>
<dbReference type="Pfam" id="PF00528">
    <property type="entry name" value="BPD_transp_1"/>
    <property type="match status" value="1"/>
</dbReference>
<evidence type="ECO:0000256" key="1">
    <source>
        <dbReference type="ARBA" id="ARBA00004651"/>
    </source>
</evidence>
<dbReference type="EMBL" id="CP009511">
    <property type="protein sequence ID" value="AKB61258.1"/>
    <property type="molecule type" value="Genomic_DNA"/>
</dbReference>
<dbReference type="PANTHER" id="PTHR43163:SF6">
    <property type="entry name" value="DIPEPTIDE TRANSPORT SYSTEM PERMEASE PROTEIN DPPB-RELATED"/>
    <property type="match status" value="1"/>
</dbReference>
<feature type="transmembrane region" description="Helical" evidence="10">
    <location>
        <begin position="233"/>
        <end position="258"/>
    </location>
</feature>
<comment type="subcellular location">
    <subcellularLocation>
        <location evidence="1 10">Cell membrane</location>
        <topology evidence="1 10">Multi-pass membrane protein</topology>
    </subcellularLocation>
</comment>
<dbReference type="CDD" id="cd06261">
    <property type="entry name" value="TM_PBP2"/>
    <property type="match status" value="1"/>
</dbReference>
<keyword evidence="6 10" id="KW-1133">Transmembrane helix</keyword>
<dbReference type="InterPro" id="IPR035906">
    <property type="entry name" value="MetI-like_sf"/>
</dbReference>
<sequence>MIEFIARRLLLLVPVLLLVSVISFSIIYISPGDTAENSIMNPGGGVDRKAVEEFRAKTGLDEPVHIQYINWMGRVLRGDLGESYMTGVGVSEAIFRCFKVTLKLAVVSMLVSLVIALPLGIISALKKGTVIDDVCRLFALAGVSMPNFWQAYLLIIVFALTLKVLPSSGYGDGGITYLFLPAVTLGTGYAAVTMRLMRSSMIDVLQQDYVRAARAKGVPEHMVIFRHALKNSLIPVVTVAGLNFGYLLNGSVIVETIFSWPGIGNLIVSSILSKDYPMIQGCVLFIAVIFVLVNFAVDISYAYLNPRIRYENKN</sequence>
<reference evidence="12 13" key="1">
    <citation type="submission" date="2014-07" db="EMBL/GenBank/DDBJ databases">
        <title>Methanogenic archaea and the global carbon cycle.</title>
        <authorList>
            <person name="Henriksen J.R."/>
            <person name="Luke J."/>
            <person name="Reinhart S."/>
            <person name="Benedict M.N."/>
            <person name="Youngblut N.D."/>
            <person name="Metcalf M.E."/>
            <person name="Whitaker R.J."/>
            <person name="Metcalf W.W."/>
        </authorList>
    </citation>
    <scope>NUCLEOTIDE SEQUENCE [LARGE SCALE GENOMIC DNA]</scope>
    <source>
        <strain evidence="12 13">SarPi</strain>
    </source>
</reference>
<dbReference type="PANTHER" id="PTHR43163">
    <property type="entry name" value="DIPEPTIDE TRANSPORT SYSTEM PERMEASE PROTEIN DPPB-RELATED"/>
    <property type="match status" value="1"/>
</dbReference>
<keyword evidence="5 10" id="KW-0812">Transmembrane</keyword>
<evidence type="ECO:0000256" key="6">
    <source>
        <dbReference type="ARBA" id="ARBA00022989"/>
    </source>
</evidence>
<dbReference type="SUPFAM" id="SSF161098">
    <property type="entry name" value="MetI-like"/>
    <property type="match status" value="1"/>
</dbReference>
<evidence type="ECO:0000256" key="9">
    <source>
        <dbReference type="ARBA" id="ARBA00024202"/>
    </source>
</evidence>
<evidence type="ECO:0000256" key="10">
    <source>
        <dbReference type="RuleBase" id="RU363032"/>
    </source>
</evidence>
<proteinExistence type="inferred from homology"/>
<evidence type="ECO:0000313" key="12">
    <source>
        <dbReference type="EMBL" id="AKB61258.1"/>
    </source>
</evidence>
<name>A0A0E3R822_METMZ</name>
<dbReference type="Gene3D" id="1.10.3720.10">
    <property type="entry name" value="MetI-like"/>
    <property type="match status" value="1"/>
</dbReference>
<feature type="transmembrane region" description="Helical" evidence="10">
    <location>
        <begin position="174"/>
        <end position="192"/>
    </location>
</feature>
<dbReference type="InterPro" id="IPR000515">
    <property type="entry name" value="MetI-like"/>
</dbReference>
<keyword evidence="3" id="KW-1003">Cell membrane</keyword>
<dbReference type="InterPro" id="IPR050045">
    <property type="entry name" value="Opp2B"/>
</dbReference>
<evidence type="ECO:0000256" key="4">
    <source>
        <dbReference type="ARBA" id="ARBA00022596"/>
    </source>
</evidence>